<name>A0A5C6D777_9BACT</name>
<evidence type="ECO:0000256" key="2">
    <source>
        <dbReference type="SAM" id="Phobius"/>
    </source>
</evidence>
<keyword evidence="2" id="KW-0812">Transmembrane</keyword>
<keyword evidence="2" id="KW-0472">Membrane</keyword>
<dbReference type="EMBL" id="SJPY01000018">
    <property type="protein sequence ID" value="TWU32772.1"/>
    <property type="molecule type" value="Genomic_DNA"/>
</dbReference>
<evidence type="ECO:0000256" key="1">
    <source>
        <dbReference type="SAM" id="MobiDB-lite"/>
    </source>
</evidence>
<protein>
    <submittedName>
        <fullName evidence="3">Uncharacterized protein</fullName>
    </submittedName>
</protein>
<reference evidence="3 4" key="1">
    <citation type="submission" date="2019-02" db="EMBL/GenBank/DDBJ databases">
        <title>Deep-cultivation of Planctomycetes and their phenomic and genomic characterization uncovers novel biology.</title>
        <authorList>
            <person name="Wiegand S."/>
            <person name="Jogler M."/>
            <person name="Boedeker C."/>
            <person name="Pinto D."/>
            <person name="Vollmers J."/>
            <person name="Rivas-Marin E."/>
            <person name="Kohn T."/>
            <person name="Peeters S.H."/>
            <person name="Heuer A."/>
            <person name="Rast P."/>
            <person name="Oberbeckmann S."/>
            <person name="Bunk B."/>
            <person name="Jeske O."/>
            <person name="Meyerdierks A."/>
            <person name="Storesund J.E."/>
            <person name="Kallscheuer N."/>
            <person name="Luecker S."/>
            <person name="Lage O.M."/>
            <person name="Pohl T."/>
            <person name="Merkel B.J."/>
            <person name="Hornburger P."/>
            <person name="Mueller R.-W."/>
            <person name="Bruemmer F."/>
            <person name="Labrenz M."/>
            <person name="Spormann A.M."/>
            <person name="Op Den Camp H."/>
            <person name="Overmann J."/>
            <person name="Amann R."/>
            <person name="Jetten M.S.M."/>
            <person name="Mascher T."/>
            <person name="Medema M.H."/>
            <person name="Devos D.P."/>
            <person name="Kaster A.-K."/>
            <person name="Ovreas L."/>
            <person name="Rohde M."/>
            <person name="Galperin M.Y."/>
            <person name="Jogler C."/>
        </authorList>
    </citation>
    <scope>NUCLEOTIDE SEQUENCE [LARGE SCALE GENOMIC DNA]</scope>
    <source>
        <strain evidence="3 4">Q31b</strain>
    </source>
</reference>
<dbReference type="Proteomes" id="UP000315471">
    <property type="component" value="Unassembled WGS sequence"/>
</dbReference>
<feature type="transmembrane region" description="Helical" evidence="2">
    <location>
        <begin position="104"/>
        <end position="124"/>
    </location>
</feature>
<dbReference type="AlphaFoldDB" id="A0A5C6D777"/>
<comment type="caution">
    <text evidence="3">The sequence shown here is derived from an EMBL/GenBank/DDBJ whole genome shotgun (WGS) entry which is preliminary data.</text>
</comment>
<feature type="transmembrane region" description="Helical" evidence="2">
    <location>
        <begin position="131"/>
        <end position="152"/>
    </location>
</feature>
<feature type="transmembrane region" description="Helical" evidence="2">
    <location>
        <begin position="28"/>
        <end position="51"/>
    </location>
</feature>
<organism evidence="3 4">
    <name type="scientific">Novipirellula aureliae</name>
    <dbReference type="NCBI Taxonomy" id="2527966"/>
    <lineage>
        <taxon>Bacteria</taxon>
        <taxon>Pseudomonadati</taxon>
        <taxon>Planctomycetota</taxon>
        <taxon>Planctomycetia</taxon>
        <taxon>Pirellulales</taxon>
        <taxon>Pirellulaceae</taxon>
        <taxon>Novipirellula</taxon>
    </lineage>
</organism>
<keyword evidence="2" id="KW-1133">Transmembrane helix</keyword>
<evidence type="ECO:0000313" key="3">
    <source>
        <dbReference type="EMBL" id="TWU32772.1"/>
    </source>
</evidence>
<gene>
    <name evidence="3" type="ORF">Q31b_58150</name>
</gene>
<keyword evidence="4" id="KW-1185">Reference proteome</keyword>
<sequence>MFRTKTEMTNPYTPAAPASHDTHPRDRYIIAFLLSVVLASTIAITGGTDIFRAAHYAITTGDTGGLANVWTSPILIAVTFFFVYSEWTANSSLLRLTSILLVPYFAFCVYSAFSLSTVGLDFIVARIRDNALTLIGLAWIPVTFAYAFIVVYRSRSSTTSGESG</sequence>
<evidence type="ECO:0000313" key="4">
    <source>
        <dbReference type="Proteomes" id="UP000315471"/>
    </source>
</evidence>
<proteinExistence type="predicted"/>
<feature type="region of interest" description="Disordered" evidence="1">
    <location>
        <begin position="1"/>
        <end position="21"/>
    </location>
</feature>
<feature type="transmembrane region" description="Helical" evidence="2">
    <location>
        <begin position="63"/>
        <end position="84"/>
    </location>
</feature>
<accession>A0A5C6D777</accession>